<dbReference type="CDD" id="cd17745">
    <property type="entry name" value="BRCT_p53bp1_rpt1"/>
    <property type="match status" value="1"/>
</dbReference>
<gene>
    <name evidence="3" type="ORF">CORT_0F01330</name>
</gene>
<evidence type="ECO:0000313" key="4">
    <source>
        <dbReference type="Proteomes" id="UP000005018"/>
    </source>
</evidence>
<sequence>MSSDTHADSQSVHIPHDEDSCEANTSLLANDVLVTSTNPAQAQQVNVDSIKNHSLEDTHIDDTNTGEKHQEHHEDLQSLTQILASHHNRNNYSQDTQIINDDHEIISMDIEGNSTQKSKTDYTNINNFEQIEIQEQESDQTPTQLNFNALADTQVISGDNATSREHTIWYRLSDLKDTQVITGKPRNTPEHLPETQLINNQSRSRYNELGETQVIIRRRHQNLPDTQVISYDHYLPHDESSELLEDNHEKIDEQKDSTFKNWNVSANSKKRSYVNLPETQVITKPKSYSPEGDVTESDVENPFLVAESQPAQCEGNNLQQVSHRQVINTQDELDTSLFLSKPNTLEVQTDEEKDASHIKDDDSNEAVVSNDSKDLIDHESNRQKHRLTHSPIKIKRSKTANIDKYADDYKNQHLVATPGDRTRLRNHSEPLVFASPFDKTFSTSSSSPSKRLADQSIRTDGDQTHVDITAEGEDEVKVENEELKSDSQSVLDDVSTRHISPPSSPDGINSMSLSESEEEDNELDADYIVTDNDNYGEVSIAEKTASDERRIVPKRRVNNIVDSQTPSCDNILPTQDDEYTIRGILRKEKSNVIYEEDVVSKDSVWATYNLKMYSGHINARYGDYSIVDFDQESSRIKNEDLNPLDIRIGDTLNVKGKRFKCVVTGLSITEPLSRIRCIRGYNLVYFKRNSKARKLTENNEFVAPISECSMELGDWVMHQQKFQIKRRSKGDFDGTGAEFLSIPNLPIHPTTSEVNLTCPSTPSKLFRHSTMTRPLSPSPKKGVIQTSHLFANRLFCITNIDDPRKHILKNLIESNGGTYVDTNLMDLFQYTQRPQTEGGGLYLKSSYSITNELIFAALISNNYCRSSKYLQALALGWPILSDCYIDDVVNGMIDLEQWPAYCLPAGQSTKLNAVANCDLFKFRKNYELGKCLDFQMDLHSDLLSNYNVVIMSSSLNEANKRSTIEMDTCKFIFHAFGARSLHYAELNTEDDGDVGDEFSNLVRRMHAEDDGNILVCDYRNNQISDSLYSIVDGSKSFSDKSKKRHRSKLKGRNDSIDFKIVDWEWVVQCVISGHIWQPSMTI</sequence>
<protein>
    <submittedName>
        <fullName evidence="3">Rad9 protein</fullName>
    </submittedName>
</protein>
<feature type="compositionally biased region" description="Low complexity" evidence="1">
    <location>
        <begin position="438"/>
        <end position="450"/>
    </location>
</feature>
<dbReference type="OrthoDB" id="129353at2759"/>
<accession>H8X962</accession>
<feature type="domain" description="BRCT" evidence="2">
    <location>
        <begin position="787"/>
        <end position="892"/>
    </location>
</feature>
<dbReference type="Pfam" id="PF00533">
    <property type="entry name" value="BRCT"/>
    <property type="match status" value="1"/>
</dbReference>
<proteinExistence type="predicted"/>
<dbReference type="HOGENOM" id="CLU_010407_0_0_1"/>
<keyword evidence="4" id="KW-1185">Reference proteome</keyword>
<dbReference type="CDD" id="cd17724">
    <property type="entry name" value="BRCT_p53bp1_rpt2"/>
    <property type="match status" value="1"/>
</dbReference>
<dbReference type="EMBL" id="HE681724">
    <property type="protein sequence ID" value="CCG24361.1"/>
    <property type="molecule type" value="Genomic_DNA"/>
</dbReference>
<reference evidence="3 4" key="1">
    <citation type="journal article" date="2012" name="PLoS ONE">
        <title>Sequence and analysis of the genome of the pathogenic yeast Candida orthopsilosis.</title>
        <authorList>
            <person name="Riccombeni A."/>
            <person name="Vidanes G."/>
            <person name="Proux-Wera E."/>
            <person name="Wolfe K.H."/>
            <person name="Butler G."/>
        </authorList>
    </citation>
    <scope>NUCLEOTIDE SEQUENCE [LARGE SCALE GENOMIC DNA]</scope>
    <source>
        <strain evidence="3 4">Co 90-125</strain>
    </source>
</reference>
<dbReference type="Pfam" id="PF08605">
    <property type="entry name" value="Rad9_Rad53_bind"/>
    <property type="match status" value="1"/>
</dbReference>
<dbReference type="RefSeq" id="XP_003870490.1">
    <property type="nucleotide sequence ID" value="XM_003870441.1"/>
</dbReference>
<evidence type="ECO:0000313" key="3">
    <source>
        <dbReference type="EMBL" id="CCG24361.1"/>
    </source>
</evidence>
<evidence type="ECO:0000259" key="2">
    <source>
        <dbReference type="SMART" id="SM00292"/>
    </source>
</evidence>
<feature type="region of interest" description="Disordered" evidence="1">
    <location>
        <begin position="346"/>
        <end position="368"/>
    </location>
</feature>
<feature type="region of interest" description="Disordered" evidence="1">
    <location>
        <begin position="480"/>
        <end position="520"/>
    </location>
</feature>
<name>H8X962_CANO9</name>
<dbReference type="Proteomes" id="UP000005018">
    <property type="component" value="Chromosome 6"/>
</dbReference>
<dbReference type="SUPFAM" id="SSF52113">
    <property type="entry name" value="BRCT domain"/>
    <property type="match status" value="1"/>
</dbReference>
<dbReference type="SMART" id="SM00292">
    <property type="entry name" value="BRCT"/>
    <property type="match status" value="1"/>
</dbReference>
<dbReference type="InterPro" id="IPR036420">
    <property type="entry name" value="BRCT_dom_sf"/>
</dbReference>
<feature type="compositionally biased region" description="Basic and acidic residues" evidence="1">
    <location>
        <begin position="451"/>
        <end position="463"/>
    </location>
</feature>
<organism evidence="3 4">
    <name type="scientific">Candida orthopsilosis (strain 90-125)</name>
    <name type="common">Yeast</name>
    <dbReference type="NCBI Taxonomy" id="1136231"/>
    <lineage>
        <taxon>Eukaryota</taxon>
        <taxon>Fungi</taxon>
        <taxon>Dikarya</taxon>
        <taxon>Ascomycota</taxon>
        <taxon>Saccharomycotina</taxon>
        <taxon>Pichiomycetes</taxon>
        <taxon>Debaryomycetaceae</taxon>
        <taxon>Candida/Lodderomyces clade</taxon>
        <taxon>Candida</taxon>
    </lineage>
</organism>
<dbReference type="Gene3D" id="3.40.50.10190">
    <property type="entry name" value="BRCT domain"/>
    <property type="match status" value="1"/>
</dbReference>
<dbReference type="eggNOG" id="KOG3548">
    <property type="taxonomic scope" value="Eukaryota"/>
</dbReference>
<dbReference type="InterPro" id="IPR047249">
    <property type="entry name" value="BRCT_p53bp1-like_rpt1"/>
</dbReference>
<dbReference type="GeneID" id="14541536"/>
<dbReference type="InterPro" id="IPR013914">
    <property type="entry name" value="Rad9_Rad53-bd_dom_fun"/>
</dbReference>
<feature type="region of interest" description="Disordered" evidence="1">
    <location>
        <begin position="438"/>
        <end position="463"/>
    </location>
</feature>
<dbReference type="InterPro" id="IPR001357">
    <property type="entry name" value="BRCT_dom"/>
</dbReference>
<dbReference type="AlphaFoldDB" id="H8X962"/>
<dbReference type="KEGG" id="cot:CORT_0F01330"/>
<evidence type="ECO:0000256" key="1">
    <source>
        <dbReference type="SAM" id="MobiDB-lite"/>
    </source>
</evidence>
<dbReference type="InterPro" id="IPR047250">
    <property type="entry name" value="BRCT_p53bp1-like_rpt2"/>
</dbReference>